<proteinExistence type="predicted"/>
<evidence type="ECO:0000256" key="1">
    <source>
        <dbReference type="PROSITE-ProRule" id="PRU00182"/>
    </source>
</evidence>
<sequence length="682" mass="75977">MNLDRHIREELVFGLDIGTRTIMGILGFQRGNDFVVIASEQIEHESRAMMDGQIHDIFKVAQTVQKVKAALEKRLGIQLKDVAIAAAGRVLKTYLVRIDQNLDEVKEINKDVIRELELKGIDEAQVKLKEELDDTNIDYFCVGYSVVNYYLNEYVITNLEGHKGKKIGADVLATFLPRSVVESLYAVMDKVGLNVVSLTLEPIAAINVAIPENLRLLNLALVDVGAGTSDIAITKEGAVIGYGMIPVAGDEITERIVHKYLVDFQTAEKIKYQIGKEEAIYFSDILGLPHTVTSQELLEYLEDAVDHLAEEISSKIYELNGNKAPNAVFCVGGGSQVQGLTEKISEKLKLPKERVALRGGNTLINVKYECEPLVSPDVITPIGICVTSILQRGYDFIEVKVNGDTVKLLNTKKLTVADAGIQKGFNHTNLLGRQGSSLIFTLNQQRKKIWGEPAIPAELYVNGKEASLDTPIHDGDEIVIKPAVNGKSAKAYIKDFIDEKKVKKIIINDVEMELSVLCMLNGVIVQPNTQINNDDEIELFEIRTIEDLARYADIEIEDKEFFVNGIKVDLNYSIENGDEIYFKEIKEDKTILVSETDEDSLSVHLQDHSVTVTVNGNPVIMEGKKSGYIFVDIFNFIDFDLKNPQGNIVLKLNGKRAAFTDIIKQGDMIEIYWDKSNKAVDI</sequence>
<dbReference type="EMBL" id="WSLF01000001">
    <property type="protein sequence ID" value="KAE9636905.1"/>
    <property type="molecule type" value="Genomic_DNA"/>
</dbReference>
<dbReference type="Gene3D" id="3.30.420.40">
    <property type="match status" value="2"/>
</dbReference>
<dbReference type="PANTHER" id="PTHR32432">
    <property type="entry name" value="CELL DIVISION PROTEIN FTSA-RELATED"/>
    <property type="match status" value="1"/>
</dbReference>
<comment type="caution">
    <text evidence="3">The sequence shown here is derived from an EMBL/GenBank/DDBJ whole genome shotgun (WGS) entry which is preliminary data.</text>
</comment>
<dbReference type="InterPro" id="IPR050696">
    <property type="entry name" value="FtsA/MreB"/>
</dbReference>
<dbReference type="GO" id="GO:0051301">
    <property type="term" value="P:cell division"/>
    <property type="evidence" value="ECO:0007669"/>
    <property type="project" value="UniProtKB-KW"/>
</dbReference>
<dbReference type="Proteomes" id="UP000483018">
    <property type="component" value="Unassembled WGS sequence"/>
</dbReference>
<keyword evidence="3" id="KW-0132">Cell division</keyword>
<evidence type="ECO:0000313" key="4">
    <source>
        <dbReference type="Proteomes" id="UP000483018"/>
    </source>
</evidence>
<keyword evidence="1" id="KW-0694">RNA-binding</keyword>
<dbReference type="Pfam" id="PF06723">
    <property type="entry name" value="MreB_Mbl"/>
    <property type="match status" value="1"/>
</dbReference>
<dbReference type="SMART" id="SM00842">
    <property type="entry name" value="FtsA"/>
    <property type="match status" value="1"/>
</dbReference>
<organism evidence="3 4">
    <name type="scientific">Defluviitalea raffinosedens</name>
    <dbReference type="NCBI Taxonomy" id="1450156"/>
    <lineage>
        <taxon>Bacteria</taxon>
        <taxon>Bacillati</taxon>
        <taxon>Bacillota</taxon>
        <taxon>Clostridia</taxon>
        <taxon>Lachnospirales</taxon>
        <taxon>Defluviitaleaceae</taxon>
        <taxon>Defluviitalea</taxon>
    </lineage>
</organism>
<dbReference type="PROSITE" id="PS50889">
    <property type="entry name" value="S4"/>
    <property type="match status" value="1"/>
</dbReference>
<dbReference type="InterPro" id="IPR056546">
    <property type="entry name" value="MreB_MamK-like"/>
</dbReference>
<dbReference type="InterPro" id="IPR003494">
    <property type="entry name" value="SHS2_FtsA"/>
</dbReference>
<accession>A0A7C8LRD7</accession>
<dbReference type="InterPro" id="IPR043129">
    <property type="entry name" value="ATPase_NBD"/>
</dbReference>
<dbReference type="GO" id="GO:0003723">
    <property type="term" value="F:RNA binding"/>
    <property type="evidence" value="ECO:0007669"/>
    <property type="project" value="UniProtKB-KW"/>
</dbReference>
<keyword evidence="3" id="KW-0131">Cell cycle</keyword>
<protein>
    <submittedName>
        <fullName evidence="3">Cell division protein FtsA</fullName>
    </submittedName>
</protein>
<feature type="domain" description="SHS2" evidence="2">
    <location>
        <begin position="12"/>
        <end position="209"/>
    </location>
</feature>
<name>A0A7C8LRD7_9FIRM</name>
<keyword evidence="4" id="KW-1185">Reference proteome</keyword>
<evidence type="ECO:0000313" key="3">
    <source>
        <dbReference type="EMBL" id="KAE9636905.1"/>
    </source>
</evidence>
<reference evidence="3 4" key="1">
    <citation type="submission" date="2019-12" db="EMBL/GenBank/DDBJ databases">
        <title>Defluviitalea raffinosedens, isolated from a biogas fermenter, genome sequencing and characterization.</title>
        <authorList>
            <person name="Rettenmaier R."/>
            <person name="Schneider M."/>
            <person name="Neuhaus K."/>
            <person name="Liebl W."/>
            <person name="Zverlov V."/>
        </authorList>
    </citation>
    <scope>NUCLEOTIDE SEQUENCE [LARGE SCALE GENOMIC DNA]</scope>
    <source>
        <strain evidence="3 4">249c-K6</strain>
    </source>
</reference>
<dbReference type="OrthoDB" id="9768127at2"/>
<dbReference type="AlphaFoldDB" id="A0A7C8LRD7"/>
<evidence type="ECO:0000259" key="2">
    <source>
        <dbReference type="SMART" id="SM00842"/>
    </source>
</evidence>
<dbReference type="CDD" id="cd24004">
    <property type="entry name" value="ASKHA_NBD_PilM-like"/>
    <property type="match status" value="1"/>
</dbReference>
<dbReference type="SUPFAM" id="SSF53067">
    <property type="entry name" value="Actin-like ATPase domain"/>
    <property type="match status" value="2"/>
</dbReference>
<dbReference type="PANTHER" id="PTHR32432:SF3">
    <property type="entry name" value="ETHANOLAMINE UTILIZATION PROTEIN EUTJ"/>
    <property type="match status" value="1"/>
</dbReference>
<dbReference type="RefSeq" id="WP_158738824.1">
    <property type="nucleotide sequence ID" value="NZ_WSLF01000001.1"/>
</dbReference>
<gene>
    <name evidence="3" type="ORF">GND95_00290</name>
</gene>